<dbReference type="GO" id="GO:0006421">
    <property type="term" value="P:asparaginyl-tRNA aminoacylation"/>
    <property type="evidence" value="ECO:0007669"/>
    <property type="project" value="UniProtKB-UniRule"/>
</dbReference>
<dbReference type="PRINTS" id="PR01042">
    <property type="entry name" value="TRNASYNTHASP"/>
</dbReference>
<dbReference type="SUPFAM" id="SSF50249">
    <property type="entry name" value="Nucleic acid-binding proteins"/>
    <property type="match status" value="1"/>
</dbReference>
<evidence type="ECO:0000256" key="1">
    <source>
        <dbReference type="ARBA" id="ARBA00008226"/>
    </source>
</evidence>
<comment type="subcellular location">
    <subcellularLocation>
        <location evidence="7">Cytoplasm</location>
    </subcellularLocation>
</comment>
<dbReference type="NCBIfam" id="NF003037">
    <property type="entry name" value="PRK03932.1"/>
    <property type="match status" value="1"/>
</dbReference>
<evidence type="ECO:0000259" key="8">
    <source>
        <dbReference type="PROSITE" id="PS50862"/>
    </source>
</evidence>
<dbReference type="NCBIfam" id="TIGR00457">
    <property type="entry name" value="asnS"/>
    <property type="match status" value="1"/>
</dbReference>
<keyword evidence="6 7" id="KW-0030">Aminoacyl-tRNA synthetase</keyword>
<evidence type="ECO:0000256" key="7">
    <source>
        <dbReference type="HAMAP-Rule" id="MF_00534"/>
    </source>
</evidence>
<dbReference type="FunFam" id="3.30.930.10:FF:000016">
    <property type="entry name" value="Asparagine--tRNA ligase"/>
    <property type="match status" value="1"/>
</dbReference>
<dbReference type="Gene3D" id="3.30.930.10">
    <property type="entry name" value="Bira Bifunctional Protein, Domain 2"/>
    <property type="match status" value="1"/>
</dbReference>
<dbReference type="AlphaFoldDB" id="A0A7W5H484"/>
<dbReference type="GO" id="GO:0005524">
    <property type="term" value="F:ATP binding"/>
    <property type="evidence" value="ECO:0007669"/>
    <property type="project" value="UniProtKB-UniRule"/>
</dbReference>
<accession>A0A7W5H484</accession>
<dbReference type="InterPro" id="IPR045864">
    <property type="entry name" value="aa-tRNA-synth_II/BPL/LPL"/>
</dbReference>
<dbReference type="GO" id="GO:0003676">
    <property type="term" value="F:nucleic acid binding"/>
    <property type="evidence" value="ECO:0007669"/>
    <property type="project" value="InterPro"/>
</dbReference>
<comment type="catalytic activity">
    <reaction evidence="7">
        <text>tRNA(Asn) + L-asparagine + ATP = L-asparaginyl-tRNA(Asn) + AMP + diphosphate + H(+)</text>
        <dbReference type="Rhea" id="RHEA:11180"/>
        <dbReference type="Rhea" id="RHEA-COMP:9659"/>
        <dbReference type="Rhea" id="RHEA-COMP:9674"/>
        <dbReference type="ChEBI" id="CHEBI:15378"/>
        <dbReference type="ChEBI" id="CHEBI:30616"/>
        <dbReference type="ChEBI" id="CHEBI:33019"/>
        <dbReference type="ChEBI" id="CHEBI:58048"/>
        <dbReference type="ChEBI" id="CHEBI:78442"/>
        <dbReference type="ChEBI" id="CHEBI:78515"/>
        <dbReference type="ChEBI" id="CHEBI:456215"/>
        <dbReference type="EC" id="6.1.1.22"/>
    </reaction>
</comment>
<dbReference type="RefSeq" id="WP_009101178.1">
    <property type="nucleotide sequence ID" value="NZ_JACHXU010000001.1"/>
</dbReference>
<dbReference type="CDD" id="cd04318">
    <property type="entry name" value="EcAsnRS_like_N"/>
    <property type="match status" value="1"/>
</dbReference>
<keyword evidence="3 7" id="KW-0547">Nucleotide-binding</keyword>
<dbReference type="InterPro" id="IPR004365">
    <property type="entry name" value="NA-bd_OB_tRNA"/>
</dbReference>
<sequence>MDWMTIDACRRSDTLPLAVEIRGWVRTRRDSKGGFSFLEINDGTCLGNLQVVAPGELDNYTTEVQKLTAGCSVVVQGELVESPAKGQSTELHAQSVRVLGWCDGETYPLQKKRHSFEKLREWSHLRARTNTLGAVMRVRNRLSQSIHRFFDDAGFYYLHTPIVTASDCEGAGEMFRVTTLNLEKLAGSSRPFDPSQDFFGKPTHLTVSGQLEGETYASALSKIYTFGPTFRAENSNTSRHLAEFWMVEPEAAFFDLQDNMKLAESFLKRIFADVMEHCAEDMEFFDERIEKGKLAQLKSVVEKPFEHMTYTEAVERLTSCDEKFEYPVKWGIDLQAEHEKYLTQLVDGPLILTDYPSTIKPFYMRVSDDEKTVAAMDVLVPGVGEIIGGSQREERLDVLLRRMNEAGLDEKEYWWYVDLRRYGSVPHAGFGLGLERAVQYATGMTNIRDVIPFPRTPGNAEF</sequence>
<name>A0A7W5H484_9BACT</name>
<evidence type="ECO:0000256" key="2">
    <source>
        <dbReference type="ARBA" id="ARBA00022598"/>
    </source>
</evidence>
<dbReference type="Pfam" id="PF00152">
    <property type="entry name" value="tRNA-synt_2"/>
    <property type="match status" value="1"/>
</dbReference>
<comment type="similarity">
    <text evidence="1 7">Belongs to the class-II aminoacyl-tRNA synthetase family.</text>
</comment>
<evidence type="ECO:0000256" key="3">
    <source>
        <dbReference type="ARBA" id="ARBA00022741"/>
    </source>
</evidence>
<dbReference type="GO" id="GO:0005737">
    <property type="term" value="C:cytoplasm"/>
    <property type="evidence" value="ECO:0007669"/>
    <property type="project" value="UniProtKB-SubCell"/>
</dbReference>
<dbReference type="HAMAP" id="MF_00534">
    <property type="entry name" value="Asn_tRNA_synth"/>
    <property type="match status" value="1"/>
</dbReference>
<dbReference type="CDD" id="cd00776">
    <property type="entry name" value="AsxRS_core"/>
    <property type="match status" value="1"/>
</dbReference>
<comment type="caution">
    <text evidence="9">The sequence shown here is derived from an EMBL/GenBank/DDBJ whole genome shotgun (WGS) entry which is preliminary data.</text>
</comment>
<evidence type="ECO:0000256" key="6">
    <source>
        <dbReference type="ARBA" id="ARBA00023146"/>
    </source>
</evidence>
<reference evidence="9 10" key="1">
    <citation type="submission" date="2020-08" db="EMBL/GenBank/DDBJ databases">
        <title>Genomic Encyclopedia of Type Strains, Phase III (KMG-III): the genomes of soil and plant-associated and newly described type strains.</title>
        <authorList>
            <person name="Whitman W."/>
        </authorList>
    </citation>
    <scope>NUCLEOTIDE SEQUENCE [LARGE SCALE GENOMIC DNA]</scope>
    <source>
        <strain evidence="9 10">CECT 8075</strain>
    </source>
</reference>
<dbReference type="EMBL" id="JACHXU010000001">
    <property type="protein sequence ID" value="MBB3204561.1"/>
    <property type="molecule type" value="Genomic_DNA"/>
</dbReference>
<dbReference type="SUPFAM" id="SSF55681">
    <property type="entry name" value="Class II aaRS and biotin synthetases"/>
    <property type="match status" value="1"/>
</dbReference>
<feature type="domain" description="Aminoacyl-transfer RNA synthetases class-II family profile" evidence="8">
    <location>
        <begin position="136"/>
        <end position="452"/>
    </location>
</feature>
<organism evidence="9 10">
    <name type="scientific">Aporhodopirellula rubra</name>
    <dbReference type="NCBI Taxonomy" id="980271"/>
    <lineage>
        <taxon>Bacteria</taxon>
        <taxon>Pseudomonadati</taxon>
        <taxon>Planctomycetota</taxon>
        <taxon>Planctomycetia</taxon>
        <taxon>Pirellulales</taxon>
        <taxon>Pirellulaceae</taxon>
        <taxon>Aporhodopirellula</taxon>
    </lineage>
</organism>
<proteinExistence type="inferred from homology"/>
<dbReference type="InterPro" id="IPR004364">
    <property type="entry name" value="Aa-tRNA-synt_II"/>
</dbReference>
<keyword evidence="10" id="KW-1185">Reference proteome</keyword>
<keyword evidence="7" id="KW-0963">Cytoplasm</keyword>
<dbReference type="Gene3D" id="2.40.50.140">
    <property type="entry name" value="Nucleic acid-binding proteins"/>
    <property type="match status" value="1"/>
</dbReference>
<dbReference type="PROSITE" id="PS50862">
    <property type="entry name" value="AA_TRNA_LIGASE_II"/>
    <property type="match status" value="1"/>
</dbReference>
<protein>
    <recommendedName>
        <fullName evidence="7">Asparagine--tRNA ligase</fullName>
        <ecNumber evidence="7">6.1.1.22</ecNumber>
    </recommendedName>
    <alternativeName>
        <fullName evidence="7">Asparaginyl-tRNA synthetase</fullName>
        <shortName evidence="7">AsnRS</shortName>
    </alternativeName>
</protein>
<dbReference type="PANTHER" id="PTHR22594:SF34">
    <property type="entry name" value="ASPARAGINE--TRNA LIGASE, MITOCHONDRIAL-RELATED"/>
    <property type="match status" value="1"/>
</dbReference>
<evidence type="ECO:0000256" key="4">
    <source>
        <dbReference type="ARBA" id="ARBA00022840"/>
    </source>
</evidence>
<keyword evidence="2 7" id="KW-0436">Ligase</keyword>
<keyword evidence="4 7" id="KW-0067">ATP-binding</keyword>
<evidence type="ECO:0000313" key="10">
    <source>
        <dbReference type="Proteomes" id="UP000536179"/>
    </source>
</evidence>
<dbReference type="EC" id="6.1.1.22" evidence="7"/>
<dbReference type="Pfam" id="PF01336">
    <property type="entry name" value="tRNA_anti-codon"/>
    <property type="match status" value="1"/>
</dbReference>
<dbReference type="PANTHER" id="PTHR22594">
    <property type="entry name" value="ASPARTYL/LYSYL-TRNA SYNTHETASE"/>
    <property type="match status" value="1"/>
</dbReference>
<dbReference type="GO" id="GO:0004816">
    <property type="term" value="F:asparagine-tRNA ligase activity"/>
    <property type="evidence" value="ECO:0007669"/>
    <property type="project" value="UniProtKB-UniRule"/>
</dbReference>
<dbReference type="InterPro" id="IPR004522">
    <property type="entry name" value="Asn-tRNA-ligase"/>
</dbReference>
<evidence type="ECO:0000256" key="5">
    <source>
        <dbReference type="ARBA" id="ARBA00022917"/>
    </source>
</evidence>
<dbReference type="Proteomes" id="UP000536179">
    <property type="component" value="Unassembled WGS sequence"/>
</dbReference>
<evidence type="ECO:0000313" key="9">
    <source>
        <dbReference type="EMBL" id="MBB3204561.1"/>
    </source>
</evidence>
<dbReference type="InterPro" id="IPR006195">
    <property type="entry name" value="aa-tRNA-synth_II"/>
</dbReference>
<dbReference type="InterPro" id="IPR002312">
    <property type="entry name" value="Asp/Asn-tRNA-synth_IIb"/>
</dbReference>
<comment type="subunit">
    <text evidence="7">Homodimer.</text>
</comment>
<dbReference type="InterPro" id="IPR012340">
    <property type="entry name" value="NA-bd_OB-fold"/>
</dbReference>
<keyword evidence="5 7" id="KW-0648">Protein biosynthesis</keyword>
<gene>
    <name evidence="7" type="primary">asnS</name>
    <name evidence="9" type="ORF">FHS27_000325</name>
</gene>